<evidence type="ECO:0000313" key="1">
    <source>
        <dbReference type="EMBL" id="GJN43689.1"/>
    </source>
</evidence>
<organism evidence="1 2">
    <name type="scientific">Corynebacterium ammoniagenes</name>
    <name type="common">Brevibacterium ammoniagenes</name>
    <dbReference type="NCBI Taxonomy" id="1697"/>
    <lineage>
        <taxon>Bacteria</taxon>
        <taxon>Bacillati</taxon>
        <taxon>Actinomycetota</taxon>
        <taxon>Actinomycetes</taxon>
        <taxon>Mycobacteriales</taxon>
        <taxon>Corynebacteriaceae</taxon>
        <taxon>Corynebacterium</taxon>
    </lineage>
</organism>
<dbReference type="Gene3D" id="3.40.50.1820">
    <property type="entry name" value="alpha/beta hydrolase"/>
    <property type="match status" value="1"/>
</dbReference>
<dbReference type="AlphaFoldDB" id="A0AAV5G3G3"/>
<dbReference type="Proteomes" id="UP001054925">
    <property type="component" value="Unassembled WGS sequence"/>
</dbReference>
<gene>
    <name evidence="1" type="ORF">CAT723_21680</name>
</gene>
<name>A0AAV5G3G3_CORAM</name>
<accession>A0AAV5G3G3</accession>
<dbReference type="EMBL" id="BQKK01000006">
    <property type="protein sequence ID" value="GJN43689.1"/>
    <property type="molecule type" value="Genomic_DNA"/>
</dbReference>
<comment type="caution">
    <text evidence="1">The sequence shown here is derived from an EMBL/GenBank/DDBJ whole genome shotgun (WGS) entry which is preliminary data.</text>
</comment>
<evidence type="ECO:0000313" key="2">
    <source>
        <dbReference type="Proteomes" id="UP001054925"/>
    </source>
</evidence>
<reference evidence="1" key="1">
    <citation type="submission" date="2021-12" db="EMBL/GenBank/DDBJ databases">
        <title>Draft genome sequence of Corynebacterium ammoniagenes strain T-723.</title>
        <authorList>
            <person name="Matsuzawa M."/>
            <person name="Hiratani M."/>
            <person name="Abe I."/>
            <person name="Tsuji Y."/>
            <person name="Nakamura J."/>
        </authorList>
    </citation>
    <scope>NUCLEOTIDE SEQUENCE</scope>
    <source>
        <strain evidence="1">T-723</strain>
    </source>
</reference>
<dbReference type="SUPFAM" id="SSF53474">
    <property type="entry name" value="alpha/beta-Hydrolases"/>
    <property type="match status" value="1"/>
</dbReference>
<dbReference type="RefSeq" id="WP_236163987.1">
    <property type="nucleotide sequence ID" value="NZ_BQKK01000006.1"/>
</dbReference>
<protein>
    <submittedName>
        <fullName evidence="1">Uncharacterized protein</fullName>
    </submittedName>
</protein>
<proteinExistence type="predicted"/>
<dbReference type="InterPro" id="IPR029058">
    <property type="entry name" value="AB_hydrolase_fold"/>
</dbReference>
<sequence>MWQDPAFGQSSGIAADKLVAPALSAIEKDVLLEQGFTDSRGIQSSYHVFQHGIDTSQPVGLLVHLHGDGGDEYDVPEGFATCAAAVAAQHNLITVIPRTPDTKSGTWWKNTKANQRWVNDLSAQLVQDFHVDDSRLWWSGYSGGAEFISYSLLHKSPELVTGGAIMMAGGGGPTWENKSFNHEYLTTTPLYWVVGEFDDGSTSQDGFDALRAAHQGATWYRNEGFDDVNLTVIPDHDHYSLPTIDVLQDFLHQVQA</sequence>